<dbReference type="EMBL" id="CAXLJM020000089">
    <property type="protein sequence ID" value="CAL8131629.1"/>
    <property type="molecule type" value="Genomic_DNA"/>
</dbReference>
<keyword evidence="5" id="KW-1185">Reference proteome</keyword>
<evidence type="ECO:0000313" key="4">
    <source>
        <dbReference type="EMBL" id="CAL8131629.1"/>
    </source>
</evidence>
<dbReference type="InterPro" id="IPR052774">
    <property type="entry name" value="Celegans_DevNeuronal_Protein"/>
</dbReference>
<evidence type="ECO:0000256" key="1">
    <source>
        <dbReference type="SAM" id="Phobius"/>
    </source>
</evidence>
<dbReference type="PROSITE" id="PS50948">
    <property type="entry name" value="PAN"/>
    <property type="match status" value="3"/>
</dbReference>
<dbReference type="InterPro" id="IPR001507">
    <property type="entry name" value="ZP_dom"/>
</dbReference>
<feature type="transmembrane region" description="Helical" evidence="1">
    <location>
        <begin position="637"/>
        <end position="661"/>
    </location>
</feature>
<feature type="domain" description="Apple" evidence="2">
    <location>
        <begin position="243"/>
        <end position="321"/>
    </location>
</feature>
<feature type="domain" description="Apple" evidence="2">
    <location>
        <begin position="149"/>
        <end position="232"/>
    </location>
</feature>
<dbReference type="Pfam" id="PF00024">
    <property type="entry name" value="PAN_1"/>
    <property type="match status" value="2"/>
</dbReference>
<evidence type="ECO:0000259" key="2">
    <source>
        <dbReference type="PROSITE" id="PS50948"/>
    </source>
</evidence>
<dbReference type="SUPFAM" id="SSF57414">
    <property type="entry name" value="Hairpin loop containing domain-like"/>
    <property type="match status" value="2"/>
</dbReference>
<sequence length="700" mass="78008">MYISNLIFGTSTYKMPANAHHRHLYRGYLSGFLSLWLIIEFANCQILVPLTKAALSDCSNGIETFEKVTGIDLAAAEKIPLYSSSNTAITADCYNRCRASSSCSAFWIDYNANACFRLSSPKAIDGSHEVDFTRATSYYERLCLQGDICSKAWVTERVPGYELAGHDDVIIRSVNSKKRCSELCLTDKRLPCRSADYWESRKECRLSREDRRTQPGAFVKSSKEVEYIENTCIEPITAKERQCEWELMRGFEFPIVDFTSKAATLQECQKSCEKYGAFTCRSVTYDMVTGICSLSGSDMSTTSTQMLKSHDSKVYAQRVPCIDMALECNGETMIAKLKTHSPFYGKMYSSALSSDCEVLGHGKLMTTIEYPLSSCGVYKDTDGSFVGNLIVQQHPLIQKRGDAAFRLVCTFPETNRTLTQSLGFEKESESRLVEASSAHGPVLGIATSVINATAKSPSVVLKILDRNGNDVSGVSLGDELYFQIELEPTSAYGVFARDLIAKSGTNEEEITLLDSRGCPEDPAIFPHLKKIKDGSKSLKGRFEAFKFTNDAVVRFQVYLQFCRNECPPVKCDGELSHGRKRRALDIATNSSEKVIELQKEIIVSGPLDSSSKVQKGKKFESVHQIENGRVVCVPKNLLLAIIIGFCLFQIIIVFGCTVVVCQRGKERKLSEPTYRSADLYYGNRPSSIMNTLRSLHTLRD</sequence>
<dbReference type="PROSITE" id="PS51034">
    <property type="entry name" value="ZP_2"/>
    <property type="match status" value="1"/>
</dbReference>
<evidence type="ECO:0000259" key="3">
    <source>
        <dbReference type="PROSITE" id="PS51034"/>
    </source>
</evidence>
<dbReference type="PANTHER" id="PTHR47327">
    <property type="entry name" value="FI18240P1-RELATED"/>
    <property type="match status" value="1"/>
</dbReference>
<organism evidence="4 5">
    <name type="scientific">Orchesella dallaii</name>
    <dbReference type="NCBI Taxonomy" id="48710"/>
    <lineage>
        <taxon>Eukaryota</taxon>
        <taxon>Metazoa</taxon>
        <taxon>Ecdysozoa</taxon>
        <taxon>Arthropoda</taxon>
        <taxon>Hexapoda</taxon>
        <taxon>Collembola</taxon>
        <taxon>Entomobryomorpha</taxon>
        <taxon>Entomobryoidea</taxon>
        <taxon>Orchesellidae</taxon>
        <taxon>Orchesellinae</taxon>
        <taxon>Orchesella</taxon>
    </lineage>
</organism>
<dbReference type="CDD" id="cd01099">
    <property type="entry name" value="PAN_AP_HGF"/>
    <property type="match status" value="2"/>
</dbReference>
<dbReference type="SMART" id="SM00473">
    <property type="entry name" value="PAN_AP"/>
    <property type="match status" value="3"/>
</dbReference>
<dbReference type="Gene3D" id="3.50.4.10">
    <property type="entry name" value="Hepatocyte Growth Factor"/>
    <property type="match status" value="2"/>
</dbReference>
<feature type="domain" description="Apple" evidence="2">
    <location>
        <begin position="58"/>
        <end position="143"/>
    </location>
</feature>
<keyword evidence="1" id="KW-0812">Transmembrane</keyword>
<evidence type="ECO:0000313" key="5">
    <source>
        <dbReference type="Proteomes" id="UP001642540"/>
    </source>
</evidence>
<accession>A0ABP1RNI4</accession>
<comment type="caution">
    <text evidence="4">The sequence shown here is derived from an EMBL/GenBank/DDBJ whole genome shotgun (WGS) entry which is preliminary data.</text>
</comment>
<feature type="domain" description="ZP" evidence="3">
    <location>
        <begin position="327"/>
        <end position="578"/>
    </location>
</feature>
<reference evidence="4 5" key="1">
    <citation type="submission" date="2024-08" db="EMBL/GenBank/DDBJ databases">
        <authorList>
            <person name="Cucini C."/>
            <person name="Frati F."/>
        </authorList>
    </citation>
    <scope>NUCLEOTIDE SEQUENCE [LARGE SCALE GENOMIC DNA]</scope>
</reference>
<evidence type="ECO:0008006" key="6">
    <source>
        <dbReference type="Google" id="ProtNLM"/>
    </source>
</evidence>
<protein>
    <recommendedName>
        <fullName evidence="6">Cuticlin-1</fullName>
    </recommendedName>
</protein>
<keyword evidence="1" id="KW-1133">Transmembrane helix</keyword>
<gene>
    <name evidence="4" type="ORF">ODALV1_LOCUS24255</name>
</gene>
<dbReference type="PANTHER" id="PTHR47327:SF1">
    <property type="entry name" value="RE15579P"/>
    <property type="match status" value="1"/>
</dbReference>
<keyword evidence="1" id="KW-0472">Membrane</keyword>
<proteinExistence type="predicted"/>
<name>A0ABP1RNI4_9HEXA</name>
<dbReference type="SMART" id="SM00241">
    <property type="entry name" value="ZP"/>
    <property type="match status" value="1"/>
</dbReference>
<dbReference type="InterPro" id="IPR003609">
    <property type="entry name" value="Pan_app"/>
</dbReference>
<dbReference type="Proteomes" id="UP001642540">
    <property type="component" value="Unassembled WGS sequence"/>
</dbReference>